<gene>
    <name evidence="1" type="ORF">SAMN05660690_3013</name>
</gene>
<sequence length="87" mass="9640">MSLAGLRGASRGRPPAIAGALTMSLRAASGTPRRNVLDRHRWTTREQLRLAIVIWIGKTDHRRQRQDALGRMTPIELETLTQTALAA</sequence>
<proteinExistence type="predicted"/>
<accession>A0A1G6QMW3</accession>
<organism evidence="1 2">
    <name type="scientific">Geodermatophilus telluris</name>
    <dbReference type="NCBI Taxonomy" id="1190417"/>
    <lineage>
        <taxon>Bacteria</taxon>
        <taxon>Bacillati</taxon>
        <taxon>Actinomycetota</taxon>
        <taxon>Actinomycetes</taxon>
        <taxon>Geodermatophilales</taxon>
        <taxon>Geodermatophilaceae</taxon>
        <taxon>Geodermatophilus</taxon>
    </lineage>
</organism>
<dbReference type="Proteomes" id="UP000199416">
    <property type="component" value="Unassembled WGS sequence"/>
</dbReference>
<protein>
    <recommendedName>
        <fullName evidence="3">Transposase</fullName>
    </recommendedName>
</protein>
<keyword evidence="2" id="KW-1185">Reference proteome</keyword>
<name>A0A1G6QMW3_9ACTN</name>
<dbReference type="STRING" id="1190417.SAMN05660690_3013"/>
<dbReference type="EMBL" id="FMZF01000004">
    <property type="protein sequence ID" value="SDC93639.1"/>
    <property type="molecule type" value="Genomic_DNA"/>
</dbReference>
<evidence type="ECO:0000313" key="1">
    <source>
        <dbReference type="EMBL" id="SDC93639.1"/>
    </source>
</evidence>
<evidence type="ECO:0008006" key="3">
    <source>
        <dbReference type="Google" id="ProtNLM"/>
    </source>
</evidence>
<evidence type="ECO:0000313" key="2">
    <source>
        <dbReference type="Proteomes" id="UP000199416"/>
    </source>
</evidence>
<reference evidence="2" key="1">
    <citation type="submission" date="2016-10" db="EMBL/GenBank/DDBJ databases">
        <authorList>
            <person name="Varghese N."/>
            <person name="Submissions S."/>
        </authorList>
    </citation>
    <scope>NUCLEOTIDE SEQUENCE [LARGE SCALE GENOMIC DNA]</scope>
    <source>
        <strain evidence="2">DSM 45421</strain>
    </source>
</reference>
<dbReference type="AlphaFoldDB" id="A0A1G6QMW3"/>